<dbReference type="PANTHER" id="PTHR10540:SF7">
    <property type="entry name" value="26S PROTEASOME NON-ATPASE REGULATORY SUBUNIT 7"/>
    <property type="match status" value="1"/>
</dbReference>
<evidence type="ECO:0000313" key="9">
    <source>
        <dbReference type="WBParaSite" id="TCLT_0000152801-mRNA-1"/>
    </source>
</evidence>
<name>A0A0N5CMY7_THECL</name>
<dbReference type="AlphaFoldDB" id="A0A0N5CMY7"/>
<dbReference type="OrthoDB" id="10256771at2759"/>
<keyword evidence="2" id="KW-0647">Proteasome</keyword>
<dbReference type="InterPro" id="IPR000555">
    <property type="entry name" value="JAMM/MPN+_dom"/>
</dbReference>
<evidence type="ECO:0000256" key="3">
    <source>
        <dbReference type="ARBA" id="ARBA00071765"/>
    </source>
</evidence>
<dbReference type="InterPro" id="IPR037518">
    <property type="entry name" value="MPN"/>
</dbReference>
<gene>
    <name evidence="7" type="ORF">TCLT_LOCUS1529</name>
</gene>
<evidence type="ECO:0000259" key="6">
    <source>
        <dbReference type="PROSITE" id="PS50249"/>
    </source>
</evidence>
<dbReference type="Pfam" id="PF13012">
    <property type="entry name" value="MitMem_reg"/>
    <property type="match status" value="1"/>
</dbReference>
<dbReference type="Pfam" id="PF01398">
    <property type="entry name" value="JAB"/>
    <property type="match status" value="1"/>
</dbReference>
<dbReference type="GO" id="GO:0008237">
    <property type="term" value="F:metallopeptidase activity"/>
    <property type="evidence" value="ECO:0007669"/>
    <property type="project" value="InterPro"/>
</dbReference>
<organism evidence="9">
    <name type="scientific">Thelazia callipaeda</name>
    <name type="common">Oriental eyeworm</name>
    <name type="synonym">Parasitic nematode</name>
    <dbReference type="NCBI Taxonomy" id="103827"/>
    <lineage>
        <taxon>Eukaryota</taxon>
        <taxon>Metazoa</taxon>
        <taxon>Ecdysozoa</taxon>
        <taxon>Nematoda</taxon>
        <taxon>Chromadorea</taxon>
        <taxon>Rhabditida</taxon>
        <taxon>Spirurina</taxon>
        <taxon>Spiruromorpha</taxon>
        <taxon>Thelazioidea</taxon>
        <taxon>Thelaziidae</taxon>
        <taxon>Thelazia</taxon>
    </lineage>
</organism>
<dbReference type="FunFam" id="3.40.140.10:FF:000009">
    <property type="entry name" value="26S proteasome non-ATPase regulatory subunit 7"/>
    <property type="match status" value="1"/>
</dbReference>
<comment type="similarity">
    <text evidence="1">Belongs to the peptidase M67A family.</text>
</comment>
<dbReference type="GO" id="GO:0043161">
    <property type="term" value="P:proteasome-mediated ubiquitin-dependent protein catabolic process"/>
    <property type="evidence" value="ECO:0007669"/>
    <property type="project" value="TreeGrafter"/>
</dbReference>
<accession>A0A0N5CMY7</accession>
<evidence type="ECO:0000256" key="4">
    <source>
        <dbReference type="ARBA" id="ARBA00075094"/>
    </source>
</evidence>
<evidence type="ECO:0000256" key="2">
    <source>
        <dbReference type="ARBA" id="ARBA00022942"/>
    </source>
</evidence>
<sequence length="352" mass="39942">MAPYKGTSNKTEDVTKVEDTAKSHCASNVHLNLHVNKVVVHPLVLLSVVDHFYRVSKTQNAKRVVGVLLGSLKANKTLDIANCFAVPFDEDEKDKKTWFLDMDYLESMYNMFHKVAAREKIVGWYHTGPKLCQNDIVINEQLKRLTCNPVLVVIQAEPNDLGLPTEAYVEVQEVHDDGTPPIKTFEHVPSEIGAEEAEEVGVEHLLRDIKDQTAGTLSQRITDQLMGLRGLHGQLRDLQRYLHEVAEGKLPINHAVIYYIQEVLNLLPDVTSPHFVEAHNVQTNDQLMCVYMGSLVRTVIALHNLIDNKLALQKNEKDKEKVDSANKKEENKEVKENKSEKKDKIKEKETKK</sequence>
<dbReference type="STRING" id="103827.A0A0N5CMY7"/>
<dbReference type="PROSITE" id="PS50249">
    <property type="entry name" value="MPN"/>
    <property type="match status" value="1"/>
</dbReference>
<evidence type="ECO:0000256" key="1">
    <source>
        <dbReference type="ARBA" id="ARBA00008568"/>
    </source>
</evidence>
<dbReference type="EMBL" id="UYYF01000203">
    <property type="protein sequence ID" value="VDM97019.1"/>
    <property type="molecule type" value="Genomic_DNA"/>
</dbReference>
<dbReference type="SMART" id="SM00232">
    <property type="entry name" value="JAB_MPN"/>
    <property type="match status" value="1"/>
</dbReference>
<evidence type="ECO:0000313" key="7">
    <source>
        <dbReference type="EMBL" id="VDM97019.1"/>
    </source>
</evidence>
<evidence type="ECO:0000313" key="8">
    <source>
        <dbReference type="Proteomes" id="UP000276776"/>
    </source>
</evidence>
<proteinExistence type="inferred from homology"/>
<dbReference type="Gene3D" id="3.40.140.10">
    <property type="entry name" value="Cytidine Deaminase, domain 2"/>
    <property type="match status" value="1"/>
</dbReference>
<reference evidence="9" key="1">
    <citation type="submission" date="2017-02" db="UniProtKB">
        <authorList>
            <consortium name="WormBaseParasite"/>
        </authorList>
    </citation>
    <scope>IDENTIFICATION</scope>
</reference>
<dbReference type="Proteomes" id="UP000276776">
    <property type="component" value="Unassembled WGS sequence"/>
</dbReference>
<feature type="domain" description="MPN" evidence="6">
    <location>
        <begin position="38"/>
        <end position="174"/>
    </location>
</feature>
<dbReference type="GO" id="GO:0005838">
    <property type="term" value="C:proteasome regulatory particle"/>
    <property type="evidence" value="ECO:0007669"/>
    <property type="project" value="InterPro"/>
</dbReference>
<dbReference type="OMA" id="HAMSIKT"/>
<keyword evidence="8" id="KW-1185">Reference proteome</keyword>
<dbReference type="WBParaSite" id="TCLT_0000152801-mRNA-1">
    <property type="protein sequence ID" value="TCLT_0000152801-mRNA-1"/>
    <property type="gene ID" value="TCLT_0000152801"/>
</dbReference>
<dbReference type="PANTHER" id="PTHR10540">
    <property type="entry name" value="EUKARYOTIC TRANSLATION INITIATION FACTOR 3 SUBUNIT F-RELATED"/>
    <property type="match status" value="1"/>
</dbReference>
<protein>
    <recommendedName>
        <fullName evidence="3">26S proteasome non-ATPase regulatory subunit 7</fullName>
    </recommendedName>
    <alternativeName>
        <fullName evidence="4">26S proteasome regulatory subunit RPN8</fullName>
    </alternativeName>
</protein>
<feature type="region of interest" description="Disordered" evidence="5">
    <location>
        <begin position="316"/>
        <end position="352"/>
    </location>
</feature>
<dbReference type="InterPro" id="IPR033858">
    <property type="entry name" value="MPN_RPN7_8"/>
</dbReference>
<reference evidence="7 8" key="2">
    <citation type="submission" date="2018-11" db="EMBL/GenBank/DDBJ databases">
        <authorList>
            <consortium name="Pathogen Informatics"/>
        </authorList>
    </citation>
    <scope>NUCLEOTIDE SEQUENCE [LARGE SCALE GENOMIC DNA]</scope>
</reference>
<evidence type="ECO:0000256" key="5">
    <source>
        <dbReference type="SAM" id="MobiDB-lite"/>
    </source>
</evidence>
<dbReference type="InterPro" id="IPR024969">
    <property type="entry name" value="EIF3F/CSN6-like_C"/>
</dbReference>
<dbReference type="CDD" id="cd08062">
    <property type="entry name" value="MPN_RPN7_8"/>
    <property type="match status" value="1"/>
</dbReference>